<evidence type="ECO:0000313" key="4">
    <source>
        <dbReference type="Proteomes" id="UP001183176"/>
    </source>
</evidence>
<reference evidence="4" key="1">
    <citation type="submission" date="2023-07" db="EMBL/GenBank/DDBJ databases">
        <title>30 novel species of actinomycetes from the DSMZ collection.</title>
        <authorList>
            <person name="Nouioui I."/>
        </authorList>
    </citation>
    <scope>NUCLEOTIDE SEQUENCE [LARGE SCALE GENOMIC DNA]</scope>
    <source>
        <strain evidence="4">DSM 44399</strain>
    </source>
</reference>
<dbReference type="Proteomes" id="UP001183176">
    <property type="component" value="Unassembled WGS sequence"/>
</dbReference>
<dbReference type="PANTHER" id="PTHR31964:SF113">
    <property type="entry name" value="USPA DOMAIN-CONTAINING PROTEIN"/>
    <property type="match status" value="1"/>
</dbReference>
<keyword evidence="4" id="KW-1185">Reference proteome</keyword>
<sequence length="139" mass="14451">MTAPVPVVVVGVDGSSSSGDAVRWAAQQATLTGATLRAVASWRWPNYLTRLPPTVHLAEDTAQILDEVLADALAGFEDLEVDKHVIEGPPGPALLTQAENASLLVVGAQGRAAFPGMLLGSVAEYCVRNGPCPVVVVRP</sequence>
<gene>
    <name evidence="3" type="ORF">RM423_14885</name>
</gene>
<protein>
    <submittedName>
        <fullName evidence="3">Universal stress protein</fullName>
    </submittedName>
</protein>
<dbReference type="RefSeq" id="WP_311423828.1">
    <property type="nucleotide sequence ID" value="NZ_JAVREH010000021.1"/>
</dbReference>
<evidence type="ECO:0000313" key="3">
    <source>
        <dbReference type="EMBL" id="MDT0262679.1"/>
    </source>
</evidence>
<dbReference type="Gene3D" id="3.40.50.620">
    <property type="entry name" value="HUPs"/>
    <property type="match status" value="1"/>
</dbReference>
<dbReference type="PANTHER" id="PTHR31964">
    <property type="entry name" value="ADENINE NUCLEOTIDE ALPHA HYDROLASES-LIKE SUPERFAMILY PROTEIN"/>
    <property type="match status" value="1"/>
</dbReference>
<evidence type="ECO:0000256" key="1">
    <source>
        <dbReference type="ARBA" id="ARBA00008791"/>
    </source>
</evidence>
<accession>A0ABU2JCG9</accession>
<dbReference type="SUPFAM" id="SSF52402">
    <property type="entry name" value="Adenine nucleotide alpha hydrolases-like"/>
    <property type="match status" value="1"/>
</dbReference>
<comment type="similarity">
    <text evidence="1">Belongs to the universal stress protein A family.</text>
</comment>
<dbReference type="PRINTS" id="PR01438">
    <property type="entry name" value="UNVRSLSTRESS"/>
</dbReference>
<dbReference type="Pfam" id="PF00582">
    <property type="entry name" value="Usp"/>
    <property type="match status" value="1"/>
</dbReference>
<name>A0ABU2JCG9_9ACTN</name>
<proteinExistence type="inferred from homology"/>
<dbReference type="InterPro" id="IPR006015">
    <property type="entry name" value="Universal_stress_UspA"/>
</dbReference>
<evidence type="ECO:0000259" key="2">
    <source>
        <dbReference type="Pfam" id="PF00582"/>
    </source>
</evidence>
<dbReference type="InterPro" id="IPR014729">
    <property type="entry name" value="Rossmann-like_a/b/a_fold"/>
</dbReference>
<feature type="domain" description="UspA" evidence="2">
    <location>
        <begin position="8"/>
        <end position="138"/>
    </location>
</feature>
<organism evidence="3 4">
    <name type="scientific">Jatrophihabitans lederbergiae</name>
    <dbReference type="NCBI Taxonomy" id="3075547"/>
    <lineage>
        <taxon>Bacteria</taxon>
        <taxon>Bacillati</taxon>
        <taxon>Actinomycetota</taxon>
        <taxon>Actinomycetes</taxon>
        <taxon>Jatrophihabitantales</taxon>
        <taxon>Jatrophihabitantaceae</taxon>
        <taxon>Jatrophihabitans</taxon>
    </lineage>
</organism>
<comment type="caution">
    <text evidence="3">The sequence shown here is derived from an EMBL/GenBank/DDBJ whole genome shotgun (WGS) entry which is preliminary data.</text>
</comment>
<dbReference type="EMBL" id="JAVREH010000021">
    <property type="protein sequence ID" value="MDT0262679.1"/>
    <property type="molecule type" value="Genomic_DNA"/>
</dbReference>
<dbReference type="InterPro" id="IPR006016">
    <property type="entry name" value="UspA"/>
</dbReference>